<dbReference type="EMBL" id="CABWIC010000007">
    <property type="protein sequence ID" value="VWL93497.1"/>
    <property type="molecule type" value="Genomic_DNA"/>
</dbReference>
<gene>
    <name evidence="1" type="ORF">JKKLCJKK_00773</name>
</gene>
<dbReference type="Proteomes" id="UP000405524">
    <property type="component" value="Unassembled WGS sequence"/>
</dbReference>
<evidence type="ECO:0008006" key="3">
    <source>
        <dbReference type="Google" id="ProtNLM"/>
    </source>
</evidence>
<reference evidence="1 2" key="1">
    <citation type="submission" date="2019-10" db="EMBL/GenBank/DDBJ databases">
        <authorList>
            <person name="Wolf R A."/>
        </authorList>
    </citation>
    <scope>NUCLEOTIDE SEQUENCE [LARGE SCALE GENOMIC DNA]</scope>
    <source>
        <strain evidence="1">Collinsella_intestinalis_DSM_13632</strain>
    </source>
</reference>
<accession>A0A5K1IXH4</accession>
<protein>
    <recommendedName>
        <fullName evidence="3">LITAF domain-containing protein</fullName>
    </recommendedName>
</protein>
<sequence>MKEYAPIKCPVCGEMYDWKYVGSDKQGFSAGKAAVGAVAFGPLGLAAGALGKKKSTYYCGKCGFSRSYDVR</sequence>
<dbReference type="GeneID" id="77465756"/>
<proteinExistence type="predicted"/>
<evidence type="ECO:0000313" key="2">
    <source>
        <dbReference type="Proteomes" id="UP000405524"/>
    </source>
</evidence>
<dbReference type="RefSeq" id="WP_006722219.1">
    <property type="nucleotide sequence ID" value="NZ_CABWIC010000007.1"/>
</dbReference>
<evidence type="ECO:0000313" key="1">
    <source>
        <dbReference type="EMBL" id="VWL93497.1"/>
    </source>
</evidence>
<name>A0A5K1IXH4_9ACTN</name>
<organism evidence="1 2">
    <name type="scientific">Collinsella intestinalis</name>
    <dbReference type="NCBI Taxonomy" id="147207"/>
    <lineage>
        <taxon>Bacteria</taxon>
        <taxon>Bacillati</taxon>
        <taxon>Actinomycetota</taxon>
        <taxon>Coriobacteriia</taxon>
        <taxon>Coriobacteriales</taxon>
        <taxon>Coriobacteriaceae</taxon>
        <taxon>Collinsella</taxon>
    </lineage>
</organism>
<dbReference type="AlphaFoldDB" id="A0A5K1IXH4"/>